<reference evidence="1" key="1">
    <citation type="submission" date="2009-02" db="EMBL/GenBank/DDBJ databases">
        <title>The Genome Sequence of Ajellomyces capsulatus strain G186AR.</title>
        <authorList>
            <consortium name="The Broad Institute Genome Sequencing Platform"/>
            <person name="Champion M."/>
            <person name="Cuomo C."/>
            <person name="Ma L.-J."/>
            <person name="Henn M.R."/>
            <person name="Sil A."/>
            <person name="Goldman B."/>
            <person name="Young S.K."/>
            <person name="Kodira C.D."/>
            <person name="Zeng Q."/>
            <person name="Koehrsen M."/>
            <person name="Alvarado L."/>
            <person name="Berlin A."/>
            <person name="Borenstein D."/>
            <person name="Chen Z."/>
            <person name="Engels R."/>
            <person name="Freedman E."/>
            <person name="Gellesch M."/>
            <person name="Goldberg J."/>
            <person name="Griggs A."/>
            <person name="Gujja S."/>
            <person name="Heiman D."/>
            <person name="Hepburn T."/>
            <person name="Howarth C."/>
            <person name="Jen D."/>
            <person name="Larson L."/>
            <person name="Lewis B."/>
            <person name="Mehta T."/>
            <person name="Park D."/>
            <person name="Pearson M."/>
            <person name="Roberts A."/>
            <person name="Saif S."/>
            <person name="Shea T."/>
            <person name="Shenoy N."/>
            <person name="Sisk P."/>
            <person name="Stolte C."/>
            <person name="Sykes S."/>
            <person name="Walk T."/>
            <person name="White J."/>
            <person name="Yandava C."/>
            <person name="Klein B."/>
            <person name="McEwen J.G."/>
            <person name="Puccia R."/>
            <person name="Goldman G.H."/>
            <person name="Felipe M.S."/>
            <person name="Nino-Vega G."/>
            <person name="San-Blas G."/>
            <person name="Taylor J."/>
            <person name="Mendoza L."/>
            <person name="Galagan J."/>
            <person name="Nusbaum C."/>
            <person name="Birren B."/>
        </authorList>
    </citation>
    <scope>NUCLEOTIDE SEQUENCE</scope>
    <source>
        <strain evidence="1">G186AR</strain>
    </source>
</reference>
<sequence length="107" mass="12277">MGTLSSMCDGQVILEAEKIEINHLLFLNKTVNLYRVSEMKEKIQYSYLFNAVASTIINVSGKVCFVIKHLAKNGRCYNQGYNTGDRHRGDDFASWNAFHTEYAYRKS</sequence>
<name>C0NZR9_AJECG</name>
<dbReference type="InParanoid" id="C0NZR9"/>
<evidence type="ECO:0000313" key="2">
    <source>
        <dbReference type="Proteomes" id="UP000001631"/>
    </source>
</evidence>
<dbReference type="Proteomes" id="UP000001631">
    <property type="component" value="Unassembled WGS sequence"/>
</dbReference>
<keyword evidence="2" id="KW-1185">Reference proteome</keyword>
<organism evidence="1 2">
    <name type="scientific">Ajellomyces capsulatus (strain G186AR / H82 / ATCC MYA-2454 / RMSCC 2432)</name>
    <name type="common">Darling's disease fungus</name>
    <name type="synonym">Histoplasma capsulatum</name>
    <dbReference type="NCBI Taxonomy" id="447093"/>
    <lineage>
        <taxon>Eukaryota</taxon>
        <taxon>Fungi</taxon>
        <taxon>Dikarya</taxon>
        <taxon>Ascomycota</taxon>
        <taxon>Pezizomycotina</taxon>
        <taxon>Eurotiomycetes</taxon>
        <taxon>Eurotiomycetidae</taxon>
        <taxon>Onygenales</taxon>
        <taxon>Ajellomycetaceae</taxon>
        <taxon>Histoplasma</taxon>
    </lineage>
</organism>
<accession>C0NZR9</accession>
<gene>
    <name evidence="1" type="ORF">HCBG_08649</name>
</gene>
<dbReference type="GeneID" id="69041665"/>
<proteinExistence type="predicted"/>
<dbReference type="AlphaFoldDB" id="C0NZR9"/>
<dbReference type="HOGENOM" id="CLU_2209259_0_0_1"/>
<evidence type="ECO:0000313" key="1">
    <source>
        <dbReference type="EMBL" id="EEH03009.1"/>
    </source>
</evidence>
<dbReference type="EMBL" id="GG663379">
    <property type="protein sequence ID" value="EEH03009.1"/>
    <property type="molecule type" value="Genomic_DNA"/>
</dbReference>
<dbReference type="RefSeq" id="XP_045283490.1">
    <property type="nucleotide sequence ID" value="XM_045435698.1"/>
</dbReference>
<protein>
    <submittedName>
        <fullName evidence="1">Uncharacterized protein</fullName>
    </submittedName>
</protein>